<proteinExistence type="predicted"/>
<gene>
    <name evidence="1" type="ORF">GIB67_017829</name>
</gene>
<keyword evidence="2" id="KW-1185">Reference proteome</keyword>
<dbReference type="Proteomes" id="UP000541444">
    <property type="component" value="Unassembled WGS sequence"/>
</dbReference>
<evidence type="ECO:0000313" key="2">
    <source>
        <dbReference type="Proteomes" id="UP000541444"/>
    </source>
</evidence>
<evidence type="ECO:0000313" key="1">
    <source>
        <dbReference type="EMBL" id="KAF6156693.1"/>
    </source>
</evidence>
<accession>A0A7J7MP76</accession>
<reference evidence="1 2" key="1">
    <citation type="journal article" date="2020" name="IScience">
        <title>Genome Sequencing of the Endangered Kingdonia uniflora (Circaeasteraceae, Ranunculales) Reveals Potential Mechanisms of Evolutionary Specialization.</title>
        <authorList>
            <person name="Sun Y."/>
            <person name="Deng T."/>
            <person name="Zhang A."/>
            <person name="Moore M.J."/>
            <person name="Landis J.B."/>
            <person name="Lin N."/>
            <person name="Zhang H."/>
            <person name="Zhang X."/>
            <person name="Huang J."/>
            <person name="Zhang X."/>
            <person name="Sun H."/>
            <person name="Wang H."/>
        </authorList>
    </citation>
    <scope>NUCLEOTIDE SEQUENCE [LARGE SCALE GENOMIC DNA]</scope>
    <source>
        <strain evidence="1">TB1705</strain>
        <tissue evidence="1">Leaf</tissue>
    </source>
</reference>
<comment type="caution">
    <text evidence="1">The sequence shown here is derived from an EMBL/GenBank/DDBJ whole genome shotgun (WGS) entry which is preliminary data.</text>
</comment>
<protein>
    <submittedName>
        <fullName evidence="1">Uncharacterized protein</fullName>
    </submittedName>
</protein>
<dbReference type="EMBL" id="JACGCM010001311">
    <property type="protein sequence ID" value="KAF6156693.1"/>
    <property type="molecule type" value="Genomic_DNA"/>
</dbReference>
<name>A0A7J7MP76_9MAGN</name>
<organism evidence="1 2">
    <name type="scientific">Kingdonia uniflora</name>
    <dbReference type="NCBI Taxonomy" id="39325"/>
    <lineage>
        <taxon>Eukaryota</taxon>
        <taxon>Viridiplantae</taxon>
        <taxon>Streptophyta</taxon>
        <taxon>Embryophyta</taxon>
        <taxon>Tracheophyta</taxon>
        <taxon>Spermatophyta</taxon>
        <taxon>Magnoliopsida</taxon>
        <taxon>Ranunculales</taxon>
        <taxon>Circaeasteraceae</taxon>
        <taxon>Kingdonia</taxon>
    </lineage>
</organism>
<dbReference type="AlphaFoldDB" id="A0A7J7MP76"/>
<sequence length="52" mass="5878">MYVQSSNSLLHLDCLDLILPNYHVSTHILNSFANSVSTHVSIFYNSLIITKI</sequence>